<keyword evidence="2" id="KW-1185">Reference proteome</keyword>
<organism evidence="1 2">
    <name type="scientific">Inconstantimicrobium mannanitabidum</name>
    <dbReference type="NCBI Taxonomy" id="1604901"/>
    <lineage>
        <taxon>Bacteria</taxon>
        <taxon>Bacillati</taxon>
        <taxon>Bacillota</taxon>
        <taxon>Clostridia</taxon>
        <taxon>Eubacteriales</taxon>
        <taxon>Clostridiaceae</taxon>
        <taxon>Inconstantimicrobium</taxon>
    </lineage>
</organism>
<protein>
    <submittedName>
        <fullName evidence="1">Endoglucanase</fullName>
    </submittedName>
</protein>
<accession>A0ACB5RBE8</accession>
<dbReference type="EMBL" id="BROD01000001">
    <property type="protein sequence ID" value="GKX66558.1"/>
    <property type="molecule type" value="Genomic_DNA"/>
</dbReference>
<comment type="caution">
    <text evidence="1">The sequence shown here is derived from an EMBL/GenBank/DDBJ whole genome shotgun (WGS) entry which is preliminary data.</text>
</comment>
<reference evidence="1" key="1">
    <citation type="journal article" date="2025" name="Int. J. Syst. Evol. Microbiol.">
        <title>Inconstantimicrobium mannanitabidum sp. nov., a novel member of the family Clostridiaceae isolated from anoxic soil under the treatment of reductive soil disinfestation.</title>
        <authorList>
            <person name="Ueki A."/>
            <person name="Tonouchi A."/>
            <person name="Honma S."/>
            <person name="Kaku N."/>
            <person name="Ueki K."/>
        </authorList>
    </citation>
    <scope>NUCLEOTIDE SEQUENCE</scope>
    <source>
        <strain evidence="1">TW13</strain>
    </source>
</reference>
<evidence type="ECO:0000313" key="2">
    <source>
        <dbReference type="Proteomes" id="UP001058074"/>
    </source>
</evidence>
<sequence>MKENEKLKLYELSDINYLKVHGRTTGELSPLTLFWTGSAIELNAKGSELWLEVEVDYDIYEPWISILVNSAVVSRQMLTAGRYWVCVFRGMNENETKNIRIVRDVQAMNGDESCSLKIHAVKFDGEFLPIEEKPYKIEFIGDSITSGEGTVGAKPEEDWISMWFSAIRNYTFITAEALNAEYRVISQSGWGVLTSWDNNPHYNIPEYYDKVCGLLTGEKNESLGAFKQNDFASWQPNVVVVNLGTNDAGAFNSPEWKDEETGEIHKQRLNEDGTPNEEDLKAFEGAVVIFLAKLRKYNKNAHIVWVYGMLGTPIMPAIYRAVDTYIKETSDKRVSVFQLPNTTDETVGSRCHPGVLSHKKAAKELTEYIKEIITK</sequence>
<gene>
    <name evidence="1" type="ORF">rsdtw13_18160</name>
</gene>
<evidence type="ECO:0000313" key="1">
    <source>
        <dbReference type="EMBL" id="GKX66558.1"/>
    </source>
</evidence>
<name>A0ACB5RBE8_9CLOT</name>
<dbReference type="Proteomes" id="UP001058074">
    <property type="component" value="Unassembled WGS sequence"/>
</dbReference>
<proteinExistence type="predicted"/>